<keyword evidence="5" id="KW-1185">Reference proteome</keyword>
<organism evidence="4 5">
    <name type="scientific">Limnohabitans curvus</name>
    <dbReference type="NCBI Taxonomy" id="323423"/>
    <lineage>
        <taxon>Bacteria</taxon>
        <taxon>Pseudomonadati</taxon>
        <taxon>Pseudomonadota</taxon>
        <taxon>Betaproteobacteria</taxon>
        <taxon>Burkholderiales</taxon>
        <taxon>Comamonadaceae</taxon>
        <taxon>Limnohabitans</taxon>
    </lineage>
</organism>
<dbReference type="Proteomes" id="UP000251341">
    <property type="component" value="Unassembled WGS sequence"/>
</dbReference>
<comment type="caution">
    <text evidence="4">The sequence shown here is derived from an EMBL/GenBank/DDBJ whole genome shotgun (WGS) entry which is preliminary data.</text>
</comment>
<accession>A0A315EPQ4</accession>
<proteinExistence type="predicted"/>
<dbReference type="RefSeq" id="WP_108359313.1">
    <property type="nucleotide sequence ID" value="NZ_NESP01000001.1"/>
</dbReference>
<evidence type="ECO:0000256" key="1">
    <source>
        <dbReference type="SAM" id="Coils"/>
    </source>
</evidence>
<evidence type="ECO:0008006" key="6">
    <source>
        <dbReference type="Google" id="ProtNLM"/>
    </source>
</evidence>
<feature type="compositionally biased region" description="Basic and acidic residues" evidence="2">
    <location>
        <begin position="96"/>
        <end position="120"/>
    </location>
</feature>
<evidence type="ECO:0000313" key="5">
    <source>
        <dbReference type="Proteomes" id="UP000251341"/>
    </source>
</evidence>
<keyword evidence="3" id="KW-0732">Signal</keyword>
<keyword evidence="1" id="KW-0175">Coiled coil</keyword>
<name>A0A315EPQ4_9BURK</name>
<reference evidence="4 5" key="1">
    <citation type="submission" date="2017-04" db="EMBL/GenBank/DDBJ databases">
        <title>Unexpected and diverse lifestyles within the genus Limnohabitans.</title>
        <authorList>
            <person name="Kasalicky V."/>
            <person name="Mehrshad M."/>
            <person name="Andrei S.-A."/>
            <person name="Salcher M."/>
            <person name="Kratochvilova H."/>
            <person name="Simek K."/>
            <person name="Ghai R."/>
        </authorList>
    </citation>
    <scope>NUCLEOTIDE SEQUENCE [LARGE SCALE GENOMIC DNA]</scope>
    <source>
        <strain evidence="4 5">MWH-C5</strain>
    </source>
</reference>
<feature type="region of interest" description="Disordered" evidence="2">
    <location>
        <begin position="96"/>
        <end position="126"/>
    </location>
</feature>
<evidence type="ECO:0000256" key="3">
    <source>
        <dbReference type="SAM" id="SignalP"/>
    </source>
</evidence>
<dbReference type="AlphaFoldDB" id="A0A315EPQ4"/>
<gene>
    <name evidence="4" type="ORF">B9Z44_10105</name>
</gene>
<dbReference type="EMBL" id="NESP01000001">
    <property type="protein sequence ID" value="PUE59896.1"/>
    <property type="molecule type" value="Genomic_DNA"/>
</dbReference>
<sequence>MTHTSRWLGLTSLLLALGSFTAQADTLAEAQARYKEEMAECARLTSAEELKTCRLEARNALAEAKRNKLDEAPASAVQRNQSQRCDAHAGDERAACEARMRGEGRTEGSVREGGMLREIVRPVPSK</sequence>
<feature type="region of interest" description="Disordered" evidence="2">
    <location>
        <begin position="71"/>
        <end position="90"/>
    </location>
</feature>
<protein>
    <recommendedName>
        <fullName evidence="6">Lysozyme inhibitor LprI N-terminal domain-containing protein</fullName>
    </recommendedName>
</protein>
<evidence type="ECO:0000313" key="4">
    <source>
        <dbReference type="EMBL" id="PUE59896.1"/>
    </source>
</evidence>
<feature type="signal peptide" evidence="3">
    <location>
        <begin position="1"/>
        <end position="24"/>
    </location>
</feature>
<evidence type="ECO:0000256" key="2">
    <source>
        <dbReference type="SAM" id="MobiDB-lite"/>
    </source>
</evidence>
<feature type="coiled-coil region" evidence="1">
    <location>
        <begin position="27"/>
        <end position="67"/>
    </location>
</feature>
<feature type="chain" id="PRO_5016248014" description="Lysozyme inhibitor LprI N-terminal domain-containing protein" evidence="3">
    <location>
        <begin position="25"/>
        <end position="126"/>
    </location>
</feature>